<gene>
    <name evidence="3" type="ORF">UFOPK2754_01747</name>
</gene>
<feature type="compositionally biased region" description="Low complexity" evidence="1">
    <location>
        <begin position="223"/>
        <end position="232"/>
    </location>
</feature>
<sequence>MTVMNRRRAAALRLTALAVVVVVLDAACSVPSDNEARAIDPTRMVRASSNKINCASPGVDLPSIKLRVYLVNAENEPPVATPVDRVLPQSDATPRAALEALFRCRVTTEETGGGLATVIPEETQLLGFETIVGAEPGYYLVRLGPLQNRGSKKADDLDKAAVAQIFFTVTAPGLTEEVKGLRFSIDGRAVAVNTDRRTVSQSDFVKRDDFLSSSPPNSPGNRTTVTNATAAVPGVERTTTTRGS</sequence>
<evidence type="ECO:0000259" key="2">
    <source>
        <dbReference type="Pfam" id="PF10646"/>
    </source>
</evidence>
<feature type="domain" description="GerMN" evidence="2">
    <location>
        <begin position="68"/>
        <end position="189"/>
    </location>
</feature>
<accession>A0A6J6TU81</accession>
<feature type="region of interest" description="Disordered" evidence="1">
    <location>
        <begin position="207"/>
        <end position="244"/>
    </location>
</feature>
<dbReference type="EMBL" id="CAEZYR010000062">
    <property type="protein sequence ID" value="CAB4749967.1"/>
    <property type="molecule type" value="Genomic_DNA"/>
</dbReference>
<dbReference type="AlphaFoldDB" id="A0A6J6TU81"/>
<protein>
    <submittedName>
        <fullName evidence="3">Unannotated protein</fullName>
    </submittedName>
</protein>
<proteinExistence type="predicted"/>
<evidence type="ECO:0000256" key="1">
    <source>
        <dbReference type="SAM" id="MobiDB-lite"/>
    </source>
</evidence>
<name>A0A6J6TU81_9ZZZZ</name>
<reference evidence="3" key="1">
    <citation type="submission" date="2020-05" db="EMBL/GenBank/DDBJ databases">
        <authorList>
            <person name="Chiriac C."/>
            <person name="Salcher M."/>
            <person name="Ghai R."/>
            <person name="Kavagutti S V."/>
        </authorList>
    </citation>
    <scope>NUCLEOTIDE SEQUENCE</scope>
</reference>
<feature type="compositionally biased region" description="Polar residues" evidence="1">
    <location>
        <begin position="211"/>
        <end position="222"/>
    </location>
</feature>
<evidence type="ECO:0000313" key="3">
    <source>
        <dbReference type="EMBL" id="CAB4749967.1"/>
    </source>
</evidence>
<dbReference type="InterPro" id="IPR019606">
    <property type="entry name" value="GerMN"/>
</dbReference>
<dbReference type="Pfam" id="PF10646">
    <property type="entry name" value="Germane"/>
    <property type="match status" value="1"/>
</dbReference>
<organism evidence="3">
    <name type="scientific">freshwater metagenome</name>
    <dbReference type="NCBI Taxonomy" id="449393"/>
    <lineage>
        <taxon>unclassified sequences</taxon>
        <taxon>metagenomes</taxon>
        <taxon>ecological metagenomes</taxon>
    </lineage>
</organism>